<dbReference type="NCBIfam" id="TIGR02251">
    <property type="entry name" value="HIF-SF_euk"/>
    <property type="match status" value="1"/>
</dbReference>
<accession>A0A8S1RZM0</accession>
<feature type="compositionally biased region" description="Basic and acidic residues" evidence="1">
    <location>
        <begin position="68"/>
        <end position="81"/>
    </location>
</feature>
<dbReference type="EMBL" id="CAJJDO010000001">
    <property type="protein sequence ID" value="CAD8131904.1"/>
    <property type="molecule type" value="Genomic_DNA"/>
</dbReference>
<gene>
    <name evidence="3" type="ORF">PPENT_87.1.T0010344</name>
</gene>
<evidence type="ECO:0000256" key="1">
    <source>
        <dbReference type="SAM" id="MobiDB-lite"/>
    </source>
</evidence>
<feature type="compositionally biased region" description="Polar residues" evidence="1">
    <location>
        <begin position="153"/>
        <end position="175"/>
    </location>
</feature>
<dbReference type="InterPro" id="IPR050365">
    <property type="entry name" value="TIM50"/>
</dbReference>
<evidence type="ECO:0000313" key="3">
    <source>
        <dbReference type="EMBL" id="CAD8131904.1"/>
    </source>
</evidence>
<dbReference type="AlphaFoldDB" id="A0A8S1RZM0"/>
<feature type="compositionally biased region" description="Polar residues" evidence="1">
    <location>
        <begin position="210"/>
        <end position="221"/>
    </location>
</feature>
<dbReference type="GO" id="GO:0016791">
    <property type="term" value="F:phosphatase activity"/>
    <property type="evidence" value="ECO:0007669"/>
    <property type="project" value="InterPro"/>
</dbReference>
<comment type="caution">
    <text evidence="3">The sequence shown here is derived from an EMBL/GenBank/DDBJ whole genome shotgun (WGS) entry which is preliminary data.</text>
</comment>
<feature type="region of interest" description="Disordered" evidence="1">
    <location>
        <begin position="153"/>
        <end position="221"/>
    </location>
</feature>
<keyword evidence="4" id="KW-1185">Reference proteome</keyword>
<dbReference type="FunFam" id="3.40.50.1000:FF:000093">
    <property type="entry name" value="NLI interacting factor-like phosphatase family protein"/>
    <property type="match status" value="1"/>
</dbReference>
<feature type="region of interest" description="Disordered" evidence="1">
    <location>
        <begin position="1"/>
        <end position="83"/>
    </location>
</feature>
<name>A0A8S1RZM0_9CILI</name>
<organism evidence="3 4">
    <name type="scientific">Paramecium pentaurelia</name>
    <dbReference type="NCBI Taxonomy" id="43138"/>
    <lineage>
        <taxon>Eukaryota</taxon>
        <taxon>Sar</taxon>
        <taxon>Alveolata</taxon>
        <taxon>Ciliophora</taxon>
        <taxon>Intramacronucleata</taxon>
        <taxon>Oligohymenophorea</taxon>
        <taxon>Peniculida</taxon>
        <taxon>Parameciidae</taxon>
        <taxon>Paramecium</taxon>
    </lineage>
</organism>
<sequence length="529" mass="62728">MSSSPRRIFNYQVKPKYSNEQSKGNELKQKNYRGSSTESIQRKNEVEQKTYSPKTTYKQNFQFSPSRQKTEQDQVRQKQIDHASPQRIQKNFEKLKSVSIQQDFKAGKQINKSQYQLNQEQVQIKNIETIQMNSQRSSTKPSGTNQRQILIQKQPQKSLNNQVQQQKTEQKTSPQKSSEKKNESISKKDEIKNYKKQNENPSLTPRLVIQKTSLTPPNQKQIQTCRGKSQSNHLNSQTQKLNVLLSHVIKPMFKDARYYITSVIHFLKEQYFPNTAPYKLQFGLEFQDQQHYFRKKFCDHFFINFTNVKLCQTLQQKTQIIPIQMDPPKQPKLSKNPTKTIIFDLDETLIHCNDINFDPTDHEVIVQVPNEQDQKVRFNIRPHCVPMLQTLSQFYELILFTASYKEYADKILEQIDPKNHFFSYRLYRDNCVTLTDGRLVKDLRVLGGRKMDSMVLVDNYAYCYFFQPDNGIPIIPFEDNKKDKELIYLTDYLIKCEKLTNWLEHHKHNFKNFIHYQCATFNECLRRII</sequence>
<dbReference type="PROSITE" id="PS50969">
    <property type="entry name" value="FCP1"/>
    <property type="match status" value="1"/>
</dbReference>
<dbReference type="CDD" id="cd07521">
    <property type="entry name" value="HAD_FCP1-like"/>
    <property type="match status" value="1"/>
</dbReference>
<dbReference type="Pfam" id="PF03031">
    <property type="entry name" value="NIF"/>
    <property type="match status" value="1"/>
</dbReference>
<evidence type="ECO:0000259" key="2">
    <source>
        <dbReference type="PROSITE" id="PS50969"/>
    </source>
</evidence>
<dbReference type="PANTHER" id="PTHR12210">
    <property type="entry name" value="DULLARD PROTEIN PHOSPHATASE"/>
    <property type="match status" value="1"/>
</dbReference>
<proteinExistence type="predicted"/>
<reference evidence="3" key="1">
    <citation type="submission" date="2021-01" db="EMBL/GenBank/DDBJ databases">
        <authorList>
            <consortium name="Genoscope - CEA"/>
            <person name="William W."/>
        </authorList>
    </citation>
    <scope>NUCLEOTIDE SEQUENCE</scope>
</reference>
<dbReference type="OrthoDB" id="287041at2759"/>
<dbReference type="SMART" id="SM00577">
    <property type="entry name" value="CPDc"/>
    <property type="match status" value="1"/>
</dbReference>
<feature type="compositionally biased region" description="Polar residues" evidence="1">
    <location>
        <begin position="49"/>
        <end position="67"/>
    </location>
</feature>
<protein>
    <recommendedName>
        <fullName evidence="2">FCP1 homology domain-containing protein</fullName>
    </recommendedName>
</protein>
<dbReference type="InterPro" id="IPR004274">
    <property type="entry name" value="FCP1_dom"/>
</dbReference>
<feature type="compositionally biased region" description="Basic and acidic residues" evidence="1">
    <location>
        <begin position="177"/>
        <end position="198"/>
    </location>
</feature>
<dbReference type="InterPro" id="IPR011948">
    <property type="entry name" value="Dullard_phosphatase"/>
</dbReference>
<feature type="domain" description="FCP1 homology" evidence="2">
    <location>
        <begin position="334"/>
        <end position="496"/>
    </location>
</feature>
<evidence type="ECO:0000313" key="4">
    <source>
        <dbReference type="Proteomes" id="UP000689195"/>
    </source>
</evidence>
<dbReference type="Proteomes" id="UP000689195">
    <property type="component" value="Unassembled WGS sequence"/>
</dbReference>